<sequence length="52" mass="6072">MTDWRHVKLMAMMMMMIFCPSLCAETIHFMGVASRRTHVHTITTIRGKDLCM</sequence>
<protein>
    <submittedName>
        <fullName evidence="2">Uncharacterized protein</fullName>
    </submittedName>
</protein>
<reference evidence="2" key="1">
    <citation type="submission" date="2020-06" db="EMBL/GenBank/DDBJ databases">
        <title>WGS assembly of Ceratodon purpureus strain R40.</title>
        <authorList>
            <person name="Carey S.B."/>
            <person name="Jenkins J."/>
            <person name="Shu S."/>
            <person name="Lovell J.T."/>
            <person name="Sreedasyam A."/>
            <person name="Maumus F."/>
            <person name="Tiley G.P."/>
            <person name="Fernandez-Pozo N."/>
            <person name="Barry K."/>
            <person name="Chen C."/>
            <person name="Wang M."/>
            <person name="Lipzen A."/>
            <person name="Daum C."/>
            <person name="Saski C.A."/>
            <person name="Payton A.C."/>
            <person name="Mcbreen J.C."/>
            <person name="Conrad R.E."/>
            <person name="Kollar L.M."/>
            <person name="Olsson S."/>
            <person name="Huttunen S."/>
            <person name="Landis J.B."/>
            <person name="Wickett N.J."/>
            <person name="Johnson M.G."/>
            <person name="Rensing S.A."/>
            <person name="Grimwood J."/>
            <person name="Schmutz J."/>
            <person name="Mcdaniel S.F."/>
        </authorList>
    </citation>
    <scope>NUCLEOTIDE SEQUENCE</scope>
    <source>
        <strain evidence="2">R40</strain>
    </source>
</reference>
<accession>A0A8T0GS33</accession>
<organism evidence="2 3">
    <name type="scientific">Ceratodon purpureus</name>
    <name type="common">Fire moss</name>
    <name type="synonym">Dicranum purpureum</name>
    <dbReference type="NCBI Taxonomy" id="3225"/>
    <lineage>
        <taxon>Eukaryota</taxon>
        <taxon>Viridiplantae</taxon>
        <taxon>Streptophyta</taxon>
        <taxon>Embryophyta</taxon>
        <taxon>Bryophyta</taxon>
        <taxon>Bryophytina</taxon>
        <taxon>Bryopsida</taxon>
        <taxon>Dicranidae</taxon>
        <taxon>Pseudoditrichales</taxon>
        <taxon>Ditrichaceae</taxon>
        <taxon>Ceratodon</taxon>
    </lineage>
</organism>
<evidence type="ECO:0000256" key="1">
    <source>
        <dbReference type="SAM" id="SignalP"/>
    </source>
</evidence>
<dbReference type="Proteomes" id="UP000822688">
    <property type="component" value="Chromosome 10"/>
</dbReference>
<evidence type="ECO:0000313" key="2">
    <source>
        <dbReference type="EMBL" id="KAG0560488.1"/>
    </source>
</evidence>
<gene>
    <name evidence="2" type="ORF">KC19_10G183500</name>
</gene>
<feature type="chain" id="PRO_5035759435" evidence="1">
    <location>
        <begin position="25"/>
        <end position="52"/>
    </location>
</feature>
<keyword evidence="3" id="KW-1185">Reference proteome</keyword>
<comment type="caution">
    <text evidence="2">The sequence shown here is derived from an EMBL/GenBank/DDBJ whole genome shotgun (WGS) entry which is preliminary data.</text>
</comment>
<evidence type="ECO:0000313" key="3">
    <source>
        <dbReference type="Proteomes" id="UP000822688"/>
    </source>
</evidence>
<feature type="signal peptide" evidence="1">
    <location>
        <begin position="1"/>
        <end position="24"/>
    </location>
</feature>
<dbReference type="EMBL" id="CM026431">
    <property type="protein sequence ID" value="KAG0560488.1"/>
    <property type="molecule type" value="Genomic_DNA"/>
</dbReference>
<dbReference type="AlphaFoldDB" id="A0A8T0GS33"/>
<keyword evidence="1" id="KW-0732">Signal</keyword>
<proteinExistence type="predicted"/>
<name>A0A8T0GS33_CERPU</name>